<organism evidence="1 2">
    <name type="scientific">Helianthus annuus</name>
    <name type="common">Common sunflower</name>
    <dbReference type="NCBI Taxonomy" id="4232"/>
    <lineage>
        <taxon>Eukaryota</taxon>
        <taxon>Viridiplantae</taxon>
        <taxon>Streptophyta</taxon>
        <taxon>Embryophyta</taxon>
        <taxon>Tracheophyta</taxon>
        <taxon>Spermatophyta</taxon>
        <taxon>Magnoliopsida</taxon>
        <taxon>eudicotyledons</taxon>
        <taxon>Gunneridae</taxon>
        <taxon>Pentapetalae</taxon>
        <taxon>asterids</taxon>
        <taxon>campanulids</taxon>
        <taxon>Asterales</taxon>
        <taxon>Asteraceae</taxon>
        <taxon>Asteroideae</taxon>
        <taxon>Heliantheae alliance</taxon>
        <taxon>Heliantheae</taxon>
        <taxon>Helianthus</taxon>
    </lineage>
</organism>
<proteinExistence type="predicted"/>
<sequence length="51" mass="5666">MEALEYAKELLRLGSEGSKIYLGFGFVCVDLGEIDAAVVDCVECYLEIEDF</sequence>
<dbReference type="EMBL" id="MNCJ02000318">
    <property type="protein sequence ID" value="KAF5815757.1"/>
    <property type="molecule type" value="Genomic_DNA"/>
</dbReference>
<reference evidence="1" key="2">
    <citation type="submission" date="2020-06" db="EMBL/GenBank/DDBJ databases">
        <title>Helianthus annuus Genome sequencing and assembly Release 2.</title>
        <authorList>
            <person name="Gouzy J."/>
            <person name="Langlade N."/>
            <person name="Munos S."/>
        </authorList>
    </citation>
    <scope>NUCLEOTIDE SEQUENCE</scope>
    <source>
        <tissue evidence="1">Leaves</tissue>
    </source>
</reference>
<accession>A0A9K3JJD2</accession>
<evidence type="ECO:0000313" key="1">
    <source>
        <dbReference type="EMBL" id="KAF5815757.1"/>
    </source>
</evidence>
<name>A0A9K3JJD2_HELAN</name>
<dbReference type="Proteomes" id="UP000215914">
    <property type="component" value="Unassembled WGS sequence"/>
</dbReference>
<evidence type="ECO:0000313" key="2">
    <source>
        <dbReference type="Proteomes" id="UP000215914"/>
    </source>
</evidence>
<dbReference type="AlphaFoldDB" id="A0A9K3JJD2"/>
<comment type="caution">
    <text evidence="1">The sequence shown here is derived from an EMBL/GenBank/DDBJ whole genome shotgun (WGS) entry which is preliminary data.</text>
</comment>
<keyword evidence="2" id="KW-1185">Reference proteome</keyword>
<reference evidence="1" key="1">
    <citation type="journal article" date="2017" name="Nature">
        <title>The sunflower genome provides insights into oil metabolism, flowering and Asterid evolution.</title>
        <authorList>
            <person name="Badouin H."/>
            <person name="Gouzy J."/>
            <person name="Grassa C.J."/>
            <person name="Murat F."/>
            <person name="Staton S.E."/>
            <person name="Cottret L."/>
            <person name="Lelandais-Briere C."/>
            <person name="Owens G.L."/>
            <person name="Carrere S."/>
            <person name="Mayjonade B."/>
            <person name="Legrand L."/>
            <person name="Gill N."/>
            <person name="Kane N.C."/>
            <person name="Bowers J.E."/>
            <person name="Hubner S."/>
            <person name="Bellec A."/>
            <person name="Berard A."/>
            <person name="Berges H."/>
            <person name="Blanchet N."/>
            <person name="Boniface M.C."/>
            <person name="Brunel D."/>
            <person name="Catrice O."/>
            <person name="Chaidir N."/>
            <person name="Claudel C."/>
            <person name="Donnadieu C."/>
            <person name="Faraut T."/>
            <person name="Fievet G."/>
            <person name="Helmstetter N."/>
            <person name="King M."/>
            <person name="Knapp S.J."/>
            <person name="Lai Z."/>
            <person name="Le Paslier M.C."/>
            <person name="Lippi Y."/>
            <person name="Lorenzon L."/>
            <person name="Mandel J.R."/>
            <person name="Marage G."/>
            <person name="Marchand G."/>
            <person name="Marquand E."/>
            <person name="Bret-Mestries E."/>
            <person name="Morien E."/>
            <person name="Nambeesan S."/>
            <person name="Nguyen T."/>
            <person name="Pegot-Espagnet P."/>
            <person name="Pouilly N."/>
            <person name="Raftis F."/>
            <person name="Sallet E."/>
            <person name="Schiex T."/>
            <person name="Thomas J."/>
            <person name="Vandecasteele C."/>
            <person name="Vares D."/>
            <person name="Vear F."/>
            <person name="Vautrin S."/>
            <person name="Crespi M."/>
            <person name="Mangin B."/>
            <person name="Burke J.M."/>
            <person name="Salse J."/>
            <person name="Munos S."/>
            <person name="Vincourt P."/>
            <person name="Rieseberg L.H."/>
            <person name="Langlade N.B."/>
        </authorList>
    </citation>
    <scope>NUCLEOTIDE SEQUENCE</scope>
    <source>
        <tissue evidence="1">Leaves</tissue>
    </source>
</reference>
<dbReference type="Gramene" id="mRNA:HanXRQr2_Chr03g0126671">
    <property type="protein sequence ID" value="mRNA:HanXRQr2_Chr03g0126671"/>
    <property type="gene ID" value="HanXRQr2_Chr03g0126671"/>
</dbReference>
<protein>
    <submittedName>
        <fullName evidence="1">Uncharacterized protein</fullName>
    </submittedName>
</protein>
<gene>
    <name evidence="1" type="ORF">HanXRQr2_Chr03g0126671</name>
</gene>